<name>A0A0B7FYT8_THACB</name>
<dbReference type="Pfam" id="PF06964">
    <property type="entry name" value="Alpha-L-AF_C"/>
    <property type="match status" value="1"/>
</dbReference>
<evidence type="ECO:0000256" key="2">
    <source>
        <dbReference type="ARBA" id="ARBA00004834"/>
    </source>
</evidence>
<dbReference type="AlphaFoldDB" id="A0A0B7FYT8"/>
<reference evidence="10 11" key="1">
    <citation type="submission" date="2014-11" db="EMBL/GenBank/DDBJ databases">
        <authorList>
            <person name="Wibberg Daniel"/>
        </authorList>
    </citation>
    <scope>NUCLEOTIDE SEQUENCE [LARGE SCALE GENOMIC DNA]</scope>
    <source>
        <strain evidence="10">Rhizoctonia solani AG1-IB 7/3/14</strain>
    </source>
</reference>
<dbReference type="OrthoDB" id="406864at2759"/>
<dbReference type="EMBL" id="LN679178">
    <property type="protein sequence ID" value="CEL63076.1"/>
    <property type="molecule type" value="Genomic_DNA"/>
</dbReference>
<dbReference type="Gene3D" id="1.10.472.10">
    <property type="entry name" value="Cyclin-like"/>
    <property type="match status" value="1"/>
</dbReference>
<evidence type="ECO:0000256" key="3">
    <source>
        <dbReference type="ARBA" id="ARBA00007186"/>
    </source>
</evidence>
<feature type="compositionally biased region" description="Polar residues" evidence="8">
    <location>
        <begin position="667"/>
        <end position="681"/>
    </location>
</feature>
<dbReference type="CDD" id="cd20557">
    <property type="entry name" value="CYCLIN_ScPCL1-like"/>
    <property type="match status" value="1"/>
</dbReference>
<sequence length="871" mass="95656">MVASLAPHYSMAISQDINHSGDGGLYAELLQNRAFQGQIPGTSSALYAWHTVGSASIAVVNNTAPVSSALPNSLSLTVGAGASGGAGFSNEGYWGIGITEGVTYNASFYAKLPVTSTFTAKDNVTIQLLSASGEVLASETVQGLSDSWQQFSVRLTAKKTPESAANRFAVTVDGANKSGQVIYFTLLSLFPPTWNDRPNGLRKDIVQALADGKPSFFRFPGGNNLEGEVVKDFWNWTKTIGPLTDRPGRFGDWTYWNTDGLGLMEYLLLCEDLGMELIMGVYAALRAKYGHPEPFKLEYVEIGNEDLYRTAPQSYLAYRWAAFVNAISAKYPQLKLISTTNYGAALNPKPKYVDIHHYERPSYFINRYNMYDDRTLYPSTVQIFEGEYAVIRNNTNSARLEYPTLEAAVAEATFMAGMEKNSDLVFAAAYAPVLQHVNGTQWAPDLIAYDAYNIIKSPSYWVQHMFSVNRGDTILSVKSTAKVNPIYWVASKTKTSAYVKSACVFVFHRLFDLINFGPYYLLMAYTSAYLTPDLSPVSPRMVPPTARPKSGGDSRWQPYHPRARSLTPTSGLRSSRSADSIPSTSSSNKSWPQLAPKSRYPYAAYDAPSYAHQYKSPPERTEIGSKFYITPDPSPRPVRHAHKPSYPVPPTIGEEFTTHHYRPATPPRSNSRACSAGSEKSASIPPCSIDAPHARQAFTKQLYDTLMSIYYYSNPSSSGPKVYMPVPGSLPVDPTTLKWFTTELIRRASVSGGVLKLALSYMVRARSAALHACEAQVPTPLSPPPSPLYPSRMDFRRSRSPCGSTISPSSELADPRQMLLGALVLAQKFLIDAAYTSATWGKLSGLSASNVGAVERALGTALDWRLWDKSL</sequence>
<dbReference type="Pfam" id="PF22848">
    <property type="entry name" value="ASD1_dom"/>
    <property type="match status" value="1"/>
</dbReference>
<dbReference type="EC" id="3.2.1.55" evidence="4"/>
<evidence type="ECO:0000313" key="11">
    <source>
        <dbReference type="Proteomes" id="UP000059188"/>
    </source>
</evidence>
<dbReference type="InterPro" id="IPR055235">
    <property type="entry name" value="ASD1_cat"/>
</dbReference>
<keyword evidence="5" id="KW-0732">Signal</keyword>
<keyword evidence="7" id="KW-0325">Glycoprotein</keyword>
<feature type="domain" description="Alpha-L-arabinofuranosidase C-terminal" evidence="9">
    <location>
        <begin position="386"/>
        <end position="688"/>
    </location>
</feature>
<keyword evidence="6" id="KW-0378">Hydrolase</keyword>
<dbReference type="GO" id="GO:0046556">
    <property type="term" value="F:alpha-L-arabinofuranosidase activity"/>
    <property type="evidence" value="ECO:0007669"/>
    <property type="project" value="UniProtKB-EC"/>
</dbReference>
<evidence type="ECO:0000256" key="4">
    <source>
        <dbReference type="ARBA" id="ARBA00012670"/>
    </source>
</evidence>
<evidence type="ECO:0000256" key="8">
    <source>
        <dbReference type="SAM" id="MobiDB-lite"/>
    </source>
</evidence>
<dbReference type="GO" id="GO:0031222">
    <property type="term" value="P:arabinan catabolic process"/>
    <property type="evidence" value="ECO:0007669"/>
    <property type="project" value="UniProtKB-UniPathway"/>
</dbReference>
<evidence type="ECO:0000256" key="5">
    <source>
        <dbReference type="ARBA" id="ARBA00022729"/>
    </source>
</evidence>
<dbReference type="InterPro" id="IPR008979">
    <property type="entry name" value="Galactose-bd-like_sf"/>
</dbReference>
<dbReference type="GO" id="GO:0046373">
    <property type="term" value="P:L-arabinose metabolic process"/>
    <property type="evidence" value="ECO:0007669"/>
    <property type="project" value="InterPro"/>
</dbReference>
<dbReference type="UniPathway" id="UPA00667"/>
<dbReference type="PANTHER" id="PTHR31776:SF0">
    <property type="entry name" value="ALPHA-L-ARABINOFURANOSIDASE 1"/>
    <property type="match status" value="1"/>
</dbReference>
<dbReference type="SMART" id="SM00813">
    <property type="entry name" value="Alpha-L-AF_C"/>
    <property type="match status" value="1"/>
</dbReference>
<comment type="similarity">
    <text evidence="3">Belongs to the glycosyl hydrolase 51 family.</text>
</comment>
<organism evidence="10 11">
    <name type="scientific">Thanatephorus cucumeris (strain AG1-IB / isolate 7/3/14)</name>
    <name type="common">Lettuce bottom rot fungus</name>
    <name type="synonym">Rhizoctonia solani</name>
    <dbReference type="NCBI Taxonomy" id="1108050"/>
    <lineage>
        <taxon>Eukaryota</taxon>
        <taxon>Fungi</taxon>
        <taxon>Dikarya</taxon>
        <taxon>Basidiomycota</taxon>
        <taxon>Agaricomycotina</taxon>
        <taxon>Agaricomycetes</taxon>
        <taxon>Cantharellales</taxon>
        <taxon>Ceratobasidiaceae</taxon>
        <taxon>Rhizoctonia</taxon>
        <taxon>Rhizoctonia solani AG-1</taxon>
    </lineage>
</organism>
<feature type="compositionally biased region" description="Polar residues" evidence="8">
    <location>
        <begin position="566"/>
        <end position="591"/>
    </location>
</feature>
<evidence type="ECO:0000256" key="7">
    <source>
        <dbReference type="ARBA" id="ARBA00023180"/>
    </source>
</evidence>
<evidence type="ECO:0000313" key="10">
    <source>
        <dbReference type="EMBL" id="CEL63076.1"/>
    </source>
</evidence>
<dbReference type="PANTHER" id="PTHR31776">
    <property type="entry name" value="ALPHA-L-ARABINOFURANOSIDASE 1"/>
    <property type="match status" value="1"/>
</dbReference>
<dbReference type="InterPro" id="IPR051563">
    <property type="entry name" value="Glycosyl_Hydrolase_51"/>
</dbReference>
<dbReference type="Gene3D" id="3.20.20.80">
    <property type="entry name" value="Glycosidases"/>
    <property type="match status" value="1"/>
</dbReference>
<protein>
    <recommendedName>
        <fullName evidence="4">non-reducing end alpha-L-arabinofuranosidase</fullName>
        <ecNumber evidence="4">3.2.1.55</ecNumber>
    </recommendedName>
</protein>
<comment type="catalytic activity">
    <reaction evidence="1">
        <text>Hydrolysis of terminal non-reducing alpha-L-arabinofuranoside residues in alpha-L-arabinosides.</text>
        <dbReference type="EC" id="3.2.1.55"/>
    </reaction>
</comment>
<feature type="region of interest" description="Disordered" evidence="8">
    <location>
        <begin position="623"/>
        <end position="686"/>
    </location>
</feature>
<dbReference type="STRING" id="1108050.A0A0B7FYT8"/>
<dbReference type="Pfam" id="PF02018">
    <property type="entry name" value="CBM_4_9"/>
    <property type="match status" value="1"/>
</dbReference>
<dbReference type="SUPFAM" id="SSF51445">
    <property type="entry name" value="(Trans)glycosidases"/>
    <property type="match status" value="1"/>
</dbReference>
<evidence type="ECO:0000259" key="9">
    <source>
        <dbReference type="SMART" id="SM00813"/>
    </source>
</evidence>
<dbReference type="InterPro" id="IPR010720">
    <property type="entry name" value="Alpha-L-AF_C"/>
</dbReference>
<keyword evidence="11" id="KW-1185">Reference proteome</keyword>
<dbReference type="InterPro" id="IPR017853">
    <property type="entry name" value="GH"/>
</dbReference>
<dbReference type="InterPro" id="IPR003305">
    <property type="entry name" value="CenC_carb-bd"/>
</dbReference>
<evidence type="ECO:0000256" key="1">
    <source>
        <dbReference type="ARBA" id="ARBA00001462"/>
    </source>
</evidence>
<feature type="region of interest" description="Disordered" evidence="8">
    <location>
        <begin position="540"/>
        <end position="594"/>
    </location>
</feature>
<dbReference type="SUPFAM" id="SSF49785">
    <property type="entry name" value="Galactose-binding domain-like"/>
    <property type="match status" value="1"/>
</dbReference>
<evidence type="ECO:0000256" key="6">
    <source>
        <dbReference type="ARBA" id="ARBA00022801"/>
    </source>
</evidence>
<gene>
    <name evidence="10" type="primary">ASD2</name>
    <name evidence="10" type="ORF">RSOLAG1IB_10700</name>
</gene>
<proteinExistence type="inferred from homology"/>
<dbReference type="Proteomes" id="UP000059188">
    <property type="component" value="Unassembled WGS sequence"/>
</dbReference>
<comment type="pathway">
    <text evidence="2">Glycan metabolism; L-arabinan degradation.</text>
</comment>
<accession>A0A0B7FYT8</accession>